<organism evidence="2 3">
    <name type="scientific">Oscillatoria acuminata PCC 6304</name>
    <dbReference type="NCBI Taxonomy" id="56110"/>
    <lineage>
        <taxon>Bacteria</taxon>
        <taxon>Bacillati</taxon>
        <taxon>Cyanobacteriota</taxon>
        <taxon>Cyanophyceae</taxon>
        <taxon>Oscillatoriophycideae</taxon>
        <taxon>Oscillatoriales</taxon>
        <taxon>Oscillatoriaceae</taxon>
        <taxon>Oscillatoria</taxon>
    </lineage>
</organism>
<dbReference type="InParanoid" id="K9TM20"/>
<dbReference type="AlphaFoldDB" id="K9TM20"/>
<dbReference type="KEGG" id="oac:Oscil6304_4377"/>
<feature type="region of interest" description="Disordered" evidence="1">
    <location>
        <begin position="181"/>
        <end position="219"/>
    </location>
</feature>
<protein>
    <submittedName>
        <fullName evidence="2">Uncharacterized protein</fullName>
    </submittedName>
</protein>
<dbReference type="Proteomes" id="UP000010367">
    <property type="component" value="Chromosome"/>
</dbReference>
<evidence type="ECO:0000256" key="1">
    <source>
        <dbReference type="SAM" id="MobiDB-lite"/>
    </source>
</evidence>
<feature type="compositionally biased region" description="Pro residues" evidence="1">
    <location>
        <begin position="194"/>
        <end position="209"/>
    </location>
</feature>
<dbReference type="HOGENOM" id="CLU_099780_1_0_3"/>
<evidence type="ECO:0000313" key="2">
    <source>
        <dbReference type="EMBL" id="AFY83897.1"/>
    </source>
</evidence>
<sequence length="219" mass="24892">MGSVAGKRRMMQAQRKGQSVAWIGVGLTLGLSLGIPPQGDWPEILPRAVAQEVSPPQRRQRLDPRQLWRQVYERLPDFPLENNYISIETGEIDPDNTLASRLISYHLYVKNRLPMFRLDWKLTLADYMGVLEELDEIAYPGNGVLQENPMVRDREILSQLNRQQRDELIEVLVTLFNPNYHNIQGPTRETTPQATPPTPRTPAGPPPLPESGDADLLRL</sequence>
<proteinExistence type="predicted"/>
<keyword evidence="3" id="KW-1185">Reference proteome</keyword>
<name>K9TM20_9CYAN</name>
<dbReference type="PATRIC" id="fig|56110.3.peg.5321"/>
<reference evidence="2 3" key="1">
    <citation type="submission" date="2012-06" db="EMBL/GenBank/DDBJ databases">
        <title>Finished chromosome of genome of Oscillatoria acuminata PCC 6304.</title>
        <authorList>
            <consortium name="US DOE Joint Genome Institute"/>
            <person name="Gugger M."/>
            <person name="Coursin T."/>
            <person name="Rippka R."/>
            <person name="Tandeau De Marsac N."/>
            <person name="Huntemann M."/>
            <person name="Wei C.-L."/>
            <person name="Han J."/>
            <person name="Detter J.C."/>
            <person name="Han C."/>
            <person name="Tapia R."/>
            <person name="Davenport K."/>
            <person name="Daligault H."/>
            <person name="Erkkila T."/>
            <person name="Gu W."/>
            <person name="Munk A.C.C."/>
            <person name="Teshima H."/>
            <person name="Xu Y."/>
            <person name="Chain P."/>
            <person name="Chen A."/>
            <person name="Krypides N."/>
            <person name="Mavromatis K."/>
            <person name="Markowitz V."/>
            <person name="Szeto E."/>
            <person name="Ivanova N."/>
            <person name="Mikhailova N."/>
            <person name="Ovchinnikova G."/>
            <person name="Pagani I."/>
            <person name="Pati A."/>
            <person name="Goodwin L."/>
            <person name="Peters L."/>
            <person name="Pitluck S."/>
            <person name="Woyke T."/>
            <person name="Kerfeld C."/>
        </authorList>
    </citation>
    <scope>NUCLEOTIDE SEQUENCE [LARGE SCALE GENOMIC DNA]</scope>
    <source>
        <strain evidence="2 3">PCC 6304</strain>
    </source>
</reference>
<gene>
    <name evidence="2" type="ORF">Oscil6304_4377</name>
</gene>
<accession>K9TM20</accession>
<evidence type="ECO:0000313" key="3">
    <source>
        <dbReference type="Proteomes" id="UP000010367"/>
    </source>
</evidence>
<dbReference type="STRING" id="56110.Oscil6304_4377"/>
<dbReference type="eggNOG" id="ENOG5031KNS">
    <property type="taxonomic scope" value="Bacteria"/>
</dbReference>
<dbReference type="EMBL" id="CP003607">
    <property type="protein sequence ID" value="AFY83897.1"/>
    <property type="molecule type" value="Genomic_DNA"/>
</dbReference>